<accession>X1KFD4</accession>
<organism evidence="1">
    <name type="scientific">marine sediment metagenome</name>
    <dbReference type="NCBI Taxonomy" id="412755"/>
    <lineage>
        <taxon>unclassified sequences</taxon>
        <taxon>metagenomes</taxon>
        <taxon>ecological metagenomes</taxon>
    </lineage>
</organism>
<name>X1KFD4_9ZZZZ</name>
<proteinExistence type="predicted"/>
<evidence type="ECO:0008006" key="2">
    <source>
        <dbReference type="Google" id="ProtNLM"/>
    </source>
</evidence>
<comment type="caution">
    <text evidence="1">The sequence shown here is derived from an EMBL/GenBank/DDBJ whole genome shotgun (WGS) entry which is preliminary data.</text>
</comment>
<gene>
    <name evidence="1" type="ORF">S06H3_12135</name>
</gene>
<reference evidence="1" key="1">
    <citation type="journal article" date="2014" name="Front. Microbiol.">
        <title>High frequency of phylogenetically diverse reductive dehalogenase-homologous genes in deep subseafloor sedimentary metagenomes.</title>
        <authorList>
            <person name="Kawai M."/>
            <person name="Futagami T."/>
            <person name="Toyoda A."/>
            <person name="Takaki Y."/>
            <person name="Nishi S."/>
            <person name="Hori S."/>
            <person name="Arai W."/>
            <person name="Tsubouchi T."/>
            <person name="Morono Y."/>
            <person name="Uchiyama I."/>
            <person name="Ito T."/>
            <person name="Fujiyama A."/>
            <person name="Inagaki F."/>
            <person name="Takami H."/>
        </authorList>
    </citation>
    <scope>NUCLEOTIDE SEQUENCE</scope>
    <source>
        <strain evidence="1">Expedition CK06-06</strain>
    </source>
</reference>
<evidence type="ECO:0000313" key="1">
    <source>
        <dbReference type="EMBL" id="GAI05757.1"/>
    </source>
</evidence>
<protein>
    <recommendedName>
        <fullName evidence="2">Helix-turn-helix domain-containing protein</fullName>
    </recommendedName>
</protein>
<sequence>MDNQTLEQQIWNEQAIMELLGVSRKQLDYLRLKKDFPCVRLGQRTRIYLANEVLDFIKQTAGRR</sequence>
<dbReference type="EMBL" id="BARV01005957">
    <property type="protein sequence ID" value="GAI05757.1"/>
    <property type="molecule type" value="Genomic_DNA"/>
</dbReference>
<dbReference type="AlphaFoldDB" id="X1KFD4"/>